<feature type="compositionally biased region" description="Basic and acidic residues" evidence="1">
    <location>
        <begin position="72"/>
        <end position="88"/>
    </location>
</feature>
<dbReference type="EMBL" id="SGPL01001083">
    <property type="protein sequence ID" value="THH04909.1"/>
    <property type="molecule type" value="Genomic_DNA"/>
</dbReference>
<evidence type="ECO:0000313" key="2">
    <source>
        <dbReference type="EMBL" id="THH04909.1"/>
    </source>
</evidence>
<protein>
    <submittedName>
        <fullName evidence="2">Uncharacterized protein</fullName>
    </submittedName>
</protein>
<gene>
    <name evidence="2" type="ORF">EW146_g10044</name>
</gene>
<feature type="compositionally biased region" description="Basic and acidic residues" evidence="1">
    <location>
        <begin position="100"/>
        <end position="112"/>
    </location>
</feature>
<dbReference type="Proteomes" id="UP000310158">
    <property type="component" value="Unassembled WGS sequence"/>
</dbReference>
<keyword evidence="3" id="KW-1185">Reference proteome</keyword>
<feature type="compositionally biased region" description="Low complexity" evidence="1">
    <location>
        <begin position="200"/>
        <end position="213"/>
    </location>
</feature>
<evidence type="ECO:0000256" key="1">
    <source>
        <dbReference type="SAM" id="MobiDB-lite"/>
    </source>
</evidence>
<reference evidence="2 3" key="1">
    <citation type="submission" date="2019-02" db="EMBL/GenBank/DDBJ databases">
        <title>Genome sequencing of the rare red list fungi Bondarzewia mesenterica.</title>
        <authorList>
            <person name="Buettner E."/>
            <person name="Kellner H."/>
        </authorList>
    </citation>
    <scope>NUCLEOTIDE SEQUENCE [LARGE SCALE GENOMIC DNA]</scope>
    <source>
        <strain evidence="2 3">DSM 108281</strain>
    </source>
</reference>
<feature type="compositionally biased region" description="Low complexity" evidence="1">
    <location>
        <begin position="38"/>
        <end position="52"/>
    </location>
</feature>
<comment type="caution">
    <text evidence="2">The sequence shown here is derived from an EMBL/GenBank/DDBJ whole genome shotgun (WGS) entry which is preliminary data.</text>
</comment>
<dbReference type="AlphaFoldDB" id="A0A4S4L0W4"/>
<accession>A0A4S4L0W4</accession>
<evidence type="ECO:0000313" key="3">
    <source>
        <dbReference type="Proteomes" id="UP000310158"/>
    </source>
</evidence>
<name>A0A4S4L0W4_9AGAM</name>
<feature type="region of interest" description="Disordered" evidence="1">
    <location>
        <begin position="1"/>
        <end position="224"/>
    </location>
</feature>
<sequence length="315" mass="35331">VVKEEGEIDSTPAPAAGSMKRKKLTQGYRDDVDAELESTISGTGTRASGTSSVKKRKVEEGSSRNPAAGSSRPREREREREQERESRDTLPVPRKLMNAKGKEREREREREISPLPRRAANREKERGRDMSPRIRKVKRELSPLPPPRTAARRDREQVKSKASGLGKRRRGSPIFTSSEDDRATPVARTSRAHDHPHARPTPSTSATGTASPSDISSRLPRPPLLPLPDDAKALLKRYQHGYPLYIKIYQLLVELKSKISEVLNGSDEDDELENGELRELSNPTGAKVLVEIHEAWRKELLAINSILENLEDPIE</sequence>
<feature type="non-terminal residue" evidence="2">
    <location>
        <position position="1"/>
    </location>
</feature>
<feature type="compositionally biased region" description="Basic and acidic residues" evidence="1">
    <location>
        <begin position="120"/>
        <end position="132"/>
    </location>
</feature>
<proteinExistence type="predicted"/>
<organism evidence="2 3">
    <name type="scientific">Bondarzewia mesenterica</name>
    <dbReference type="NCBI Taxonomy" id="1095465"/>
    <lineage>
        <taxon>Eukaryota</taxon>
        <taxon>Fungi</taxon>
        <taxon>Dikarya</taxon>
        <taxon>Basidiomycota</taxon>
        <taxon>Agaricomycotina</taxon>
        <taxon>Agaricomycetes</taxon>
        <taxon>Russulales</taxon>
        <taxon>Bondarzewiaceae</taxon>
        <taxon>Bondarzewia</taxon>
    </lineage>
</organism>